<dbReference type="PROSITE" id="PS50075">
    <property type="entry name" value="CARRIER"/>
    <property type="match status" value="1"/>
</dbReference>
<dbReference type="SMART" id="SM00829">
    <property type="entry name" value="PKS_ER"/>
    <property type="match status" value="1"/>
</dbReference>
<feature type="active site" description="Proton donor; for dehydratase activity" evidence="8">
    <location>
        <position position="1165"/>
    </location>
</feature>
<dbReference type="InterPro" id="IPR016039">
    <property type="entry name" value="Thiolase-like"/>
</dbReference>
<dbReference type="PANTHER" id="PTHR43775:SF37">
    <property type="entry name" value="SI:DKEY-61P9.11"/>
    <property type="match status" value="1"/>
</dbReference>
<protein>
    <submittedName>
        <fullName evidence="13">Polyketide synthase, putative</fullName>
    </submittedName>
</protein>
<accession>B6QFA8</accession>
<evidence type="ECO:0000256" key="3">
    <source>
        <dbReference type="ARBA" id="ARBA00022553"/>
    </source>
</evidence>
<dbReference type="InterPro" id="IPR036736">
    <property type="entry name" value="ACP-like_sf"/>
</dbReference>
<reference evidence="14" key="1">
    <citation type="journal article" date="2015" name="Genome Announc.">
        <title>Genome sequence of the AIDS-associated pathogen Penicillium marneffei (ATCC18224) and its near taxonomic relative Talaromyces stipitatus (ATCC10500).</title>
        <authorList>
            <person name="Nierman W.C."/>
            <person name="Fedorova-Abrams N.D."/>
            <person name="Andrianopoulos A."/>
        </authorList>
    </citation>
    <scope>NUCLEOTIDE SEQUENCE [LARGE SCALE GENOMIC DNA]</scope>
    <source>
        <strain evidence="14">ATCC 18224 / CBS 334.59 / QM 7333</strain>
    </source>
</reference>
<dbReference type="Proteomes" id="UP000001294">
    <property type="component" value="Unassembled WGS sequence"/>
</dbReference>
<dbReference type="EMBL" id="DS995901">
    <property type="protein sequence ID" value="EEA24143.1"/>
    <property type="molecule type" value="Genomic_DNA"/>
</dbReference>
<dbReference type="InterPro" id="IPR020806">
    <property type="entry name" value="PKS_PP-bd"/>
</dbReference>
<feature type="region of interest" description="N-terminal hotdog fold" evidence="8">
    <location>
        <begin position="949"/>
        <end position="1081"/>
    </location>
</feature>
<dbReference type="Pfam" id="PF00668">
    <property type="entry name" value="Condensation"/>
    <property type="match status" value="1"/>
</dbReference>
<dbReference type="InterPro" id="IPR020843">
    <property type="entry name" value="ER"/>
</dbReference>
<dbReference type="Gene3D" id="3.40.366.10">
    <property type="entry name" value="Malonyl-Coenzyme A Acyl Carrier Protein, domain 2"/>
    <property type="match status" value="1"/>
</dbReference>
<feature type="active site" description="Proton acceptor; for dehydratase activity" evidence="8">
    <location>
        <position position="981"/>
    </location>
</feature>
<dbReference type="FunFam" id="3.40.50.720:FF:000209">
    <property type="entry name" value="Polyketide synthase Pks12"/>
    <property type="match status" value="1"/>
</dbReference>
<evidence type="ECO:0000313" key="13">
    <source>
        <dbReference type="EMBL" id="EEA24143.1"/>
    </source>
</evidence>
<proteinExistence type="predicted"/>
<dbReference type="Pfam" id="PF23297">
    <property type="entry name" value="ACP_SdgA_C"/>
    <property type="match status" value="1"/>
</dbReference>
<dbReference type="Pfam" id="PF21089">
    <property type="entry name" value="PKS_DH_N"/>
    <property type="match status" value="1"/>
</dbReference>
<dbReference type="InterPro" id="IPR009081">
    <property type="entry name" value="PP-bd_ACP"/>
</dbReference>
<dbReference type="InterPro" id="IPR049551">
    <property type="entry name" value="PKS_DH_C"/>
</dbReference>
<dbReference type="InterPro" id="IPR013968">
    <property type="entry name" value="PKS_KR"/>
</dbReference>
<keyword evidence="3" id="KW-0597">Phosphoprotein</keyword>
<dbReference type="Gene3D" id="3.30.559.10">
    <property type="entry name" value="Chloramphenicol acetyltransferase-like domain"/>
    <property type="match status" value="1"/>
</dbReference>
<dbReference type="InterPro" id="IPR014043">
    <property type="entry name" value="Acyl_transferase_dom"/>
</dbReference>
<dbReference type="InterPro" id="IPR050091">
    <property type="entry name" value="PKS_NRPS_Biosynth_Enz"/>
</dbReference>
<evidence type="ECO:0000256" key="4">
    <source>
        <dbReference type="ARBA" id="ARBA00022679"/>
    </source>
</evidence>
<dbReference type="PROSITE" id="PS52019">
    <property type="entry name" value="PKS_MFAS_DH"/>
    <property type="match status" value="1"/>
</dbReference>
<gene>
    <name evidence="13" type="ORF">PMAA_081530</name>
</gene>
<dbReference type="Pfam" id="PF00107">
    <property type="entry name" value="ADH_zinc_N"/>
    <property type="match status" value="1"/>
</dbReference>
<dbReference type="GO" id="GO:1901336">
    <property type="term" value="P:lactone biosynthetic process"/>
    <property type="evidence" value="ECO:0007669"/>
    <property type="project" value="UniProtKB-ARBA"/>
</dbReference>
<dbReference type="PROSITE" id="PS00606">
    <property type="entry name" value="KS3_1"/>
    <property type="match status" value="1"/>
</dbReference>
<dbReference type="InterPro" id="IPR001242">
    <property type="entry name" value="Condensation_dom"/>
</dbReference>
<dbReference type="Gene3D" id="3.40.47.10">
    <property type="match status" value="1"/>
</dbReference>
<evidence type="ECO:0000313" key="14">
    <source>
        <dbReference type="Proteomes" id="UP000001294"/>
    </source>
</evidence>
<dbReference type="Pfam" id="PF02801">
    <property type="entry name" value="Ketoacyl-synt_C"/>
    <property type="match status" value="1"/>
</dbReference>
<dbReference type="InterPro" id="IPR018201">
    <property type="entry name" value="Ketoacyl_synth_AS"/>
</dbReference>
<dbReference type="Pfam" id="PF00698">
    <property type="entry name" value="Acyl_transf_1"/>
    <property type="match status" value="1"/>
</dbReference>
<dbReference type="InterPro" id="IPR056501">
    <property type="entry name" value="NAD-bd_HRPKS_sdrA"/>
</dbReference>
<evidence type="ECO:0000259" key="10">
    <source>
        <dbReference type="PROSITE" id="PS50075"/>
    </source>
</evidence>
<dbReference type="InterPro" id="IPR032821">
    <property type="entry name" value="PKS_assoc"/>
</dbReference>
<dbReference type="InterPro" id="IPR013149">
    <property type="entry name" value="ADH-like_C"/>
</dbReference>
<evidence type="ECO:0000256" key="7">
    <source>
        <dbReference type="ARBA" id="ARBA00023315"/>
    </source>
</evidence>
<evidence type="ECO:0000256" key="2">
    <source>
        <dbReference type="ARBA" id="ARBA00022450"/>
    </source>
</evidence>
<keyword evidence="4" id="KW-0808">Transferase</keyword>
<dbReference type="InterPro" id="IPR016036">
    <property type="entry name" value="Malonyl_transacylase_ACP-bd"/>
</dbReference>
<dbReference type="PROSITE" id="PS52004">
    <property type="entry name" value="KS3_2"/>
    <property type="match status" value="1"/>
</dbReference>
<dbReference type="InterPro" id="IPR001227">
    <property type="entry name" value="Ac_transferase_dom_sf"/>
</dbReference>
<dbReference type="InterPro" id="IPR020807">
    <property type="entry name" value="PKS_DH"/>
</dbReference>
<dbReference type="Gene3D" id="3.30.70.3290">
    <property type="match status" value="1"/>
</dbReference>
<evidence type="ECO:0000256" key="8">
    <source>
        <dbReference type="PROSITE-ProRule" id="PRU01363"/>
    </source>
</evidence>
<dbReference type="SUPFAM" id="SSF51735">
    <property type="entry name" value="NAD(P)-binding Rossmann-fold domains"/>
    <property type="match status" value="3"/>
</dbReference>
<dbReference type="Pfam" id="PF08240">
    <property type="entry name" value="ADH_N"/>
    <property type="match status" value="1"/>
</dbReference>
<feature type="region of interest" description="Disordered" evidence="9">
    <location>
        <begin position="2338"/>
        <end position="2383"/>
    </location>
</feature>
<dbReference type="SUPFAM" id="SSF52777">
    <property type="entry name" value="CoA-dependent acyltransferases"/>
    <property type="match status" value="2"/>
</dbReference>
<name>B6QFA8_TALMQ</name>
<dbReference type="Gene3D" id="3.90.180.10">
    <property type="entry name" value="Medium-chain alcohol dehydrogenases, catalytic domain"/>
    <property type="match status" value="1"/>
</dbReference>
<dbReference type="Gene3D" id="3.40.50.720">
    <property type="entry name" value="NAD(P)-binding Rossmann-like Domain"/>
    <property type="match status" value="3"/>
</dbReference>
<dbReference type="Gene3D" id="1.10.1200.10">
    <property type="entry name" value="ACP-like"/>
    <property type="match status" value="1"/>
</dbReference>
<dbReference type="PhylomeDB" id="B6QFA8"/>
<dbReference type="GO" id="GO:0016491">
    <property type="term" value="F:oxidoreductase activity"/>
    <property type="evidence" value="ECO:0007669"/>
    <property type="project" value="InterPro"/>
</dbReference>
<dbReference type="Pfam" id="PF08659">
    <property type="entry name" value="KR"/>
    <property type="match status" value="1"/>
</dbReference>
<dbReference type="CDD" id="cd05195">
    <property type="entry name" value="enoyl_red"/>
    <property type="match status" value="1"/>
</dbReference>
<dbReference type="SMART" id="SM00826">
    <property type="entry name" value="PKS_DH"/>
    <property type="match status" value="1"/>
</dbReference>
<organism evidence="13 14">
    <name type="scientific">Talaromyces marneffei (strain ATCC 18224 / CBS 334.59 / QM 7333)</name>
    <name type="common">Penicillium marneffei</name>
    <dbReference type="NCBI Taxonomy" id="441960"/>
    <lineage>
        <taxon>Eukaryota</taxon>
        <taxon>Fungi</taxon>
        <taxon>Dikarya</taxon>
        <taxon>Ascomycota</taxon>
        <taxon>Pezizomycotina</taxon>
        <taxon>Eurotiomycetes</taxon>
        <taxon>Eurotiomycetidae</taxon>
        <taxon>Eurotiales</taxon>
        <taxon>Trichocomaceae</taxon>
        <taxon>Talaromyces</taxon>
        <taxon>Talaromyces sect. Talaromyces</taxon>
    </lineage>
</organism>
<dbReference type="VEuPathDB" id="FungiDB:PMAA_081530"/>
<dbReference type="GO" id="GO:0004315">
    <property type="term" value="F:3-oxoacyl-[acyl-carrier-protein] synthase activity"/>
    <property type="evidence" value="ECO:0007669"/>
    <property type="project" value="InterPro"/>
</dbReference>
<dbReference type="InterPro" id="IPR057326">
    <property type="entry name" value="KR_dom"/>
</dbReference>
<sequence length="2826" mass="311322">MPTNLDSAGRDESAPRQASRDYVSSAKLDPAVIVGMAYRVPGATSPSQLWRVLAEQRDLQRKMPAERYNVDAFYHPVGTNKGTTSARYGYFLDQDLGLFDNEFFHISGKEAQAMDPQQRLLLEVVYEALEDVGITLDEISGTKTSVFVGSFSSDYRSLATDLLDYPQYTAIGIGGTILANRISYFYNLSGPSMTIDTACSSSLVCFHLGNQSIQRGESEISIIAGSAIHFDPFHFITMTDLGLLSSDGRCRTYDAAGSGYVRGEGVCAVILKRRSQAELSNDPIRAVIRATGANHDGFKDGLTVPNGEAQARLIRETYKEAGILPLDTHYFEAHGTGTRVGDPIEAKAIGSIFAPGRDRPLVVGSLKSNLGHLEGASGLAGVIKATLTIESGKIMPNMHFNVPNPSIDFENLKLKVPTEIMDWNDPRRRASINSFGYGGTNAHVVLENYKPTQQLSNGDSDDIVSILQDSQRPYLLPLSSHNEKAADHLCTGLAQYVLENPQITIPDLVHTFDTKRSLHNYRSFALLYNLDSAAQLIKDTQVAAKWTRSPGDVPRVGFIFTGQGAQSFDMGRQLIQQMPLFHQVLERCDRLLHSLPDRPEWSCVDELLKSEEESRLSQSRYSQPLCTALQLALLEVLSAWGISPHAVVGHSSGEIAAAYAAGVLSFENAITCAYYRGLYMSKGLKAVGAVTGAMLAVGLTEREGRAEIAPYQGRIDLAAINSPSNITLSGDEDAILELKGKLDERQIFSRKLQVEQAFHSHHMLPLSSGFEQALSLLPAFKSHPPRHKFISSVTGRHASTETMCGSYWARNMTGVVRFAEAVTETLLDDNDEQDVDIFVEIGPHPALKGPVGQILKAMKIDVPYIPSLSRNVPAFESLLSMAGQLFQAGYPVDLRAVNSTLSYVSDGEVCKMSTSKRLKDVPTYAWDHHARFWYETRPEREFRLRPYRHSILGSPVPTAPNSRPQWRNYLRLNEIPWLLHHVVDSKVVFPGAGYISMALEAIATRTPNYKRILIREIVFKSALTLAKGESGTEVILELQPQVVSAKQSSRSWYRFTVFSFDDSHSTNEHCHGLICAEEGTPVIVDSLGISSGVDEVRKATNQRRPQGAYYKRLQKLGLDYGETFQLIDGDVESGLGFSVANLTFQPEKLISTQEDRCILHPTLLDSSFHTMFASIESLLGRPLDGPFVPTFIRSMVVSGHFASLKHDMKPQHYWVKSDAALHGLRLAVSKLSIQAHATNDVLVSLDGFEATALGNSAESEGARRRLYFRNQWKPAFDHLVDAELDLNTYDLSTLMDFYVHQHPAAKILHVTPTLARVYDVLRHLGGADGTARRFEMLTPYHYADETNLKAEIEARWPTLIDFKDPKQDAYDIIVISKVPDCGIKPFLKNGAFVISEVREFNIEGFIKLVETDNFAIWRNSQVPASTTGTRMTVLISSNPSERTKSIVAAIASDYDGEVITRTLTETSDNRTDDDDDGVVVALVSLDEDLFFNPELPEKEQYRAIQGLLSGKARSIVWVTCGATHESQNPAQAIIIGLARVAQSENTDSKLTTLDISQAADANRVSKSAIRLLLDDGYEGEAFLGDGLLCIPRLVVDDELNAKLPTPGNRKIRLEPLYQNRNLTLNIGKTGLLDTLHFEEDGRFASKELADDAIEIEVKASAMNFRDVAVALGMIDEHRLGSECAGIIRKIGRGVSTDDFKPGDRVMAMVSNQGSHGVIVRTPSVFCIKIGDMDFATAASLGTIGATALYSLVDMARLQPGEYCLIHSAAGGVGQMAIGIAQMIGAKVLATVGSPSKRAFLKERFGLEDDAIFSSRDSSFIEGVLKATGGRGCDVALNSLAGPLLLATWNIVAPFGRLVEIGKRDVHENSKLDMDPFRKNLTYAAVDLNTMDNLNKPLLGRLVRESFDLVTTGKIKPPYPITKVSFADAQKAFRLVQMGTNMGKVVLIPGGDDVVPVLPPTYTNQLLFSTEKTYLIVGGLGGIGRRLAQWMFQRGARRLAFLARSGTEREEAKAIVAWLRARNVDVSVFKGDVTDFAVVQHCIDTLGKSLSGIIQAAMVLSDAPLATMSHQQWRAAVRPKVIGTYNLHLATQRQKLDFFLTFSSSAAIIGSKGQANYCAANCYLDALMRNRRAQGLAGTTVNIGPVSGIGAVAEDAILEKVMDRMGYESITEDELFWAIEEAITSAFDATQEVDGIQQHQIITGLNLQRTDLYWANMSLVRNLYANLDGVDGGKAAAQSQDIALAIQREGTVEERVAMLTAAFIEKIADVLFVPVSTIHSSNPLSSYGLDSIIAVEFRTWFLKTVTVDVSLFDILAAKSIEALVEQVVGMMPMIRAAEPHDGTANAGGEVDISSDSPARSSPEDGSALLPNDEGKALNGPKDAVRSHRVPLSPYQLRLWSAHRLLDDKSALNFVVLYSLNGRPNPEILQKTALELAKRNASLRTMYFEGPDFPEQALSEDVALKFSYHDLSLETQPEVVLQTHAQVLRHQALGIERGENTALGLFKLAEDRYSLIFVFHHISIDNGSTKSAMGQFISIYDALSRGVDLSTIPSPSVTYSDFSFWYNQRLHLPDIQSSIAWWMGELCNAPQHGKLLPFARESRPAKILGGRNILRQSISSAKLKRMKRICLNQGATPFHFLVACLRAFIYRFTQERDWILLTMNGSRPHPDLEDVVGFFVNIVPFRFRNACEGSFENVLAEAKGIALDALGHSQIPFDVMLDACNIERSPSYHPLGQVFVNYKSNKAIIGFSTDHFVVEDLVVEDMPTPGELALEAVEDGKHGLQLRLEYDSFLYGQQDMEVFFKNLTYFLLSVIQDYRVLVGDVEID</sequence>
<dbReference type="SUPFAM" id="SSF50129">
    <property type="entry name" value="GroES-like"/>
    <property type="match status" value="1"/>
</dbReference>
<dbReference type="Pfam" id="PF00109">
    <property type="entry name" value="ketoacyl-synt"/>
    <property type="match status" value="1"/>
</dbReference>
<dbReference type="InterPro" id="IPR049900">
    <property type="entry name" value="PKS_mFAS_DH"/>
</dbReference>
<evidence type="ECO:0000259" key="12">
    <source>
        <dbReference type="PROSITE" id="PS52019"/>
    </source>
</evidence>
<dbReference type="GO" id="GO:0004312">
    <property type="term" value="F:fatty acid synthase activity"/>
    <property type="evidence" value="ECO:0007669"/>
    <property type="project" value="TreeGrafter"/>
</dbReference>
<dbReference type="SUPFAM" id="SSF52151">
    <property type="entry name" value="FabD/lysophospholipase-like"/>
    <property type="match status" value="1"/>
</dbReference>
<dbReference type="InterPro" id="IPR023213">
    <property type="entry name" value="CAT-like_dom_sf"/>
</dbReference>
<dbReference type="SMART" id="SM00822">
    <property type="entry name" value="PKS_KR"/>
    <property type="match status" value="1"/>
</dbReference>
<dbReference type="InterPro" id="IPR013154">
    <property type="entry name" value="ADH-like_N"/>
</dbReference>
<dbReference type="FunFam" id="3.40.366.10:FF:000002">
    <property type="entry name" value="Probable polyketide synthase 2"/>
    <property type="match status" value="1"/>
</dbReference>
<dbReference type="InterPro" id="IPR016035">
    <property type="entry name" value="Acyl_Trfase/lysoPLipase"/>
</dbReference>
<dbReference type="SUPFAM" id="SSF47336">
    <property type="entry name" value="ACP-like"/>
    <property type="match status" value="1"/>
</dbReference>
<dbReference type="Gene3D" id="3.30.559.30">
    <property type="entry name" value="Nonribosomal peptide synthetase, condensation domain"/>
    <property type="match status" value="1"/>
</dbReference>
<dbReference type="PANTHER" id="PTHR43775">
    <property type="entry name" value="FATTY ACID SYNTHASE"/>
    <property type="match status" value="1"/>
</dbReference>
<dbReference type="InterPro" id="IPR014030">
    <property type="entry name" value="Ketoacyl_synth_N"/>
</dbReference>
<evidence type="ECO:0000256" key="1">
    <source>
        <dbReference type="ARBA" id="ARBA00005179"/>
    </source>
</evidence>
<dbReference type="Gene3D" id="3.10.129.110">
    <property type="entry name" value="Polyketide synthase dehydratase"/>
    <property type="match status" value="1"/>
</dbReference>
<dbReference type="InterPro" id="IPR020841">
    <property type="entry name" value="PKS_Beta-ketoAc_synthase_dom"/>
</dbReference>
<feature type="domain" description="Carrier" evidence="10">
    <location>
        <begin position="2253"/>
        <end position="2330"/>
    </location>
</feature>
<keyword evidence="2" id="KW-0596">Phosphopantetheine</keyword>
<evidence type="ECO:0000256" key="5">
    <source>
        <dbReference type="ARBA" id="ARBA00022857"/>
    </source>
</evidence>
<dbReference type="SMART" id="SM00827">
    <property type="entry name" value="PKS_AT"/>
    <property type="match status" value="1"/>
</dbReference>
<dbReference type="InterPro" id="IPR042104">
    <property type="entry name" value="PKS_dehydratase_sf"/>
</dbReference>
<keyword evidence="6" id="KW-0511">Multifunctional enzyme</keyword>
<dbReference type="Pfam" id="PF16197">
    <property type="entry name" value="KAsynt_C_assoc"/>
    <property type="match status" value="1"/>
</dbReference>
<dbReference type="SMART" id="SM00823">
    <property type="entry name" value="PKS_PP"/>
    <property type="match status" value="1"/>
</dbReference>
<dbReference type="SMART" id="SM00825">
    <property type="entry name" value="PKS_KS"/>
    <property type="match status" value="1"/>
</dbReference>
<evidence type="ECO:0000259" key="11">
    <source>
        <dbReference type="PROSITE" id="PS52004"/>
    </source>
</evidence>
<feature type="region of interest" description="C-terminal hotdog fold" evidence="8">
    <location>
        <begin position="1101"/>
        <end position="1259"/>
    </location>
</feature>
<dbReference type="HOGENOM" id="CLU_000022_31_0_1"/>
<dbReference type="InterPro" id="IPR014031">
    <property type="entry name" value="Ketoacyl_synth_C"/>
</dbReference>
<keyword evidence="5" id="KW-0521">NADP</keyword>
<evidence type="ECO:0000256" key="6">
    <source>
        <dbReference type="ARBA" id="ARBA00023268"/>
    </source>
</evidence>
<dbReference type="GO" id="GO:0031177">
    <property type="term" value="F:phosphopantetheine binding"/>
    <property type="evidence" value="ECO:0007669"/>
    <property type="project" value="InterPro"/>
</dbReference>
<dbReference type="InterPro" id="IPR011032">
    <property type="entry name" value="GroES-like_sf"/>
</dbReference>
<dbReference type="InterPro" id="IPR036291">
    <property type="entry name" value="NAD(P)-bd_dom_sf"/>
</dbReference>
<dbReference type="InterPro" id="IPR049552">
    <property type="entry name" value="PKS_DH_N"/>
</dbReference>
<evidence type="ECO:0000256" key="9">
    <source>
        <dbReference type="SAM" id="MobiDB-lite"/>
    </source>
</evidence>
<feature type="region of interest" description="Disordered" evidence="9">
    <location>
        <begin position="1"/>
        <end position="22"/>
    </location>
</feature>
<dbReference type="Pfam" id="PF14765">
    <property type="entry name" value="PS-DH"/>
    <property type="match status" value="1"/>
</dbReference>
<dbReference type="SUPFAM" id="SSF53901">
    <property type="entry name" value="Thiolase-like"/>
    <property type="match status" value="1"/>
</dbReference>
<dbReference type="GO" id="GO:0006633">
    <property type="term" value="P:fatty acid biosynthetic process"/>
    <property type="evidence" value="ECO:0007669"/>
    <property type="project" value="InterPro"/>
</dbReference>
<dbReference type="CDD" id="cd00833">
    <property type="entry name" value="PKS"/>
    <property type="match status" value="1"/>
</dbReference>
<feature type="domain" description="Ketosynthase family 3 (KS3)" evidence="11">
    <location>
        <begin position="28"/>
        <end position="448"/>
    </location>
</feature>
<keyword evidence="7" id="KW-0012">Acyltransferase</keyword>
<dbReference type="Pfam" id="PF23114">
    <property type="entry name" value="NAD-bd_HRPKS_sdrA"/>
    <property type="match status" value="1"/>
</dbReference>
<comment type="pathway">
    <text evidence="1">Secondary metabolite biosynthesis.</text>
</comment>
<dbReference type="STRING" id="441960.B6QFA8"/>
<keyword evidence="14" id="KW-1185">Reference proteome</keyword>
<dbReference type="SUPFAM" id="SSF55048">
    <property type="entry name" value="Probable ACP-binding domain of malonyl-CoA ACP transacylase"/>
    <property type="match status" value="1"/>
</dbReference>
<dbReference type="GO" id="GO:0044550">
    <property type="term" value="P:secondary metabolite biosynthetic process"/>
    <property type="evidence" value="ECO:0007669"/>
    <property type="project" value="TreeGrafter"/>
</dbReference>
<feature type="domain" description="PKS/mFAS DH" evidence="12">
    <location>
        <begin position="949"/>
        <end position="1259"/>
    </location>
</feature>